<keyword evidence="10" id="KW-0067">ATP-binding</keyword>
<evidence type="ECO:0000256" key="14">
    <source>
        <dbReference type="SAM" id="Phobius"/>
    </source>
</evidence>
<dbReference type="InterPro" id="IPR029016">
    <property type="entry name" value="GAF-like_dom_sf"/>
</dbReference>
<dbReference type="Pfam" id="PF07694">
    <property type="entry name" value="5TM-5TMR_LYT"/>
    <property type="match status" value="1"/>
</dbReference>
<dbReference type="SMART" id="SM00387">
    <property type="entry name" value="HATPase_c"/>
    <property type="match status" value="1"/>
</dbReference>
<dbReference type="GO" id="GO:0005524">
    <property type="term" value="F:ATP binding"/>
    <property type="evidence" value="ECO:0007669"/>
    <property type="project" value="UniProtKB-KW"/>
</dbReference>
<keyword evidence="5" id="KW-0597">Phosphoprotein</keyword>
<evidence type="ECO:0000256" key="7">
    <source>
        <dbReference type="ARBA" id="ARBA00022692"/>
    </source>
</evidence>
<dbReference type="InterPro" id="IPR010559">
    <property type="entry name" value="Sig_transdc_His_kin_internal"/>
</dbReference>
<feature type="transmembrane region" description="Helical" evidence="14">
    <location>
        <begin position="41"/>
        <end position="61"/>
    </location>
</feature>
<evidence type="ECO:0000256" key="5">
    <source>
        <dbReference type="ARBA" id="ARBA00022553"/>
    </source>
</evidence>
<keyword evidence="6" id="KW-0808">Transferase</keyword>
<evidence type="ECO:0000256" key="4">
    <source>
        <dbReference type="ARBA" id="ARBA00022475"/>
    </source>
</evidence>
<dbReference type="HOGENOM" id="CLU_020473_3_3_9"/>
<protein>
    <recommendedName>
        <fullName evidence="3">histidine kinase</fullName>
        <ecNumber evidence="3">2.7.13.3</ecNumber>
    </recommendedName>
</protein>
<evidence type="ECO:0000256" key="9">
    <source>
        <dbReference type="ARBA" id="ARBA00022777"/>
    </source>
</evidence>
<evidence type="ECO:0000256" key="2">
    <source>
        <dbReference type="ARBA" id="ARBA00004651"/>
    </source>
</evidence>
<dbReference type="OrthoDB" id="9776552at2"/>
<sequence length="597" mass="66270">MGELAFLTAERVGLIVLLAFILVNIRPFRKLLLESTPADRFKLTLIFSAFAIISNMLGIQIDPNNHIMRETILWHVIPGYSVVNVRILAVTVAGIVGGPSVGGITGLVAGAHRTMMEGWASDAWFYIISSTLIGVLSGMLYRKDRRHFVVMPPWQGFLISLIMESIQMVFVFLFSPTHLKLVSFIALPMIVISSVGTAFFLMILSLYFRQEVDTRAVQTRSVMKLAVRTLPAFRHGLQPESAKQVARLILAYTDFDAVGIGNGEKTLAFAGAGSDHHRQDMPKDNVPNFVKRALREKQTQLVYNADQIGCQNLRCPLQAGMAIPMMLGGRVLGVLTLYFTENWKLTPVEIQTGEGLGEILATQIVLGEKERQAGLLRDAELKSLQAQISPHFFFNSINTIIAISRFDSEKARFLLRELSTFFRSNLLGANQSKIPLRQEEAHVKAYLNLEQTRFPDKYDVEFFSSVDDQVLVPPFAIQVLVENAIHHAFGNRKTGNIINIWITRSGRYLEIRVTDNGEGIDPNVIDKLGKEKINSKHGSGTALQNLNARLKGLYGDSAKVQIVTGKTGTSISLLIPYAQTEQKPNLKGVATDESTDC</sequence>
<keyword evidence="13 14" id="KW-0472">Membrane</keyword>
<evidence type="ECO:0000256" key="3">
    <source>
        <dbReference type="ARBA" id="ARBA00012438"/>
    </source>
</evidence>
<dbReference type="GO" id="GO:0005886">
    <property type="term" value="C:plasma membrane"/>
    <property type="evidence" value="ECO:0007669"/>
    <property type="project" value="UniProtKB-SubCell"/>
</dbReference>
<evidence type="ECO:0000313" key="17">
    <source>
        <dbReference type="Proteomes" id="UP000003645"/>
    </source>
</evidence>
<comment type="catalytic activity">
    <reaction evidence="1">
        <text>ATP + protein L-histidine = ADP + protein N-phospho-L-histidine.</text>
        <dbReference type="EC" id="2.7.13.3"/>
    </reaction>
</comment>
<reference evidence="16 17" key="1">
    <citation type="journal article" date="2012" name="J. Bacteriol.">
        <title>Genome sequence of Lactobacillus mucosae LM1, isolated from piglet feces.</title>
        <authorList>
            <person name="Lee J.H."/>
            <person name="Valeriano V.D."/>
            <person name="Shin Y.R."/>
            <person name="Chae J.P."/>
            <person name="Kim G.B."/>
            <person name="Ham J.S."/>
            <person name="Chun J."/>
            <person name="Kang D.K."/>
        </authorList>
    </citation>
    <scope>NUCLEOTIDE SEQUENCE [LARGE SCALE GENOMIC DNA]</scope>
    <source>
        <strain evidence="16 17">LM1</strain>
    </source>
</reference>
<dbReference type="InterPro" id="IPR050640">
    <property type="entry name" value="Bact_2-comp_sensor_kinase"/>
</dbReference>
<proteinExistence type="predicted"/>
<dbReference type="PANTHER" id="PTHR34220:SF7">
    <property type="entry name" value="SENSOR HISTIDINE KINASE YPDA"/>
    <property type="match status" value="1"/>
</dbReference>
<dbReference type="Proteomes" id="UP000003645">
    <property type="component" value="Chromosome"/>
</dbReference>
<dbReference type="Gene3D" id="3.30.450.40">
    <property type="match status" value="1"/>
</dbReference>
<dbReference type="PANTHER" id="PTHR34220">
    <property type="entry name" value="SENSOR HISTIDINE KINASE YPDA"/>
    <property type="match status" value="1"/>
</dbReference>
<dbReference type="GO" id="GO:0071555">
    <property type="term" value="P:cell wall organization"/>
    <property type="evidence" value="ECO:0007669"/>
    <property type="project" value="InterPro"/>
</dbReference>
<feature type="transmembrane region" description="Helical" evidence="14">
    <location>
        <begin position="154"/>
        <end position="174"/>
    </location>
</feature>
<organism evidence="16 17">
    <name type="scientific">Limosilactobacillus mucosae LM1</name>
    <dbReference type="NCBI Taxonomy" id="1130798"/>
    <lineage>
        <taxon>Bacteria</taxon>
        <taxon>Bacillati</taxon>
        <taxon>Bacillota</taxon>
        <taxon>Bacilli</taxon>
        <taxon>Lactobacillales</taxon>
        <taxon>Lactobacillaceae</taxon>
        <taxon>Limosilactobacillus</taxon>
    </lineage>
</organism>
<dbReference type="InterPro" id="IPR011620">
    <property type="entry name" value="Sig_transdc_His_kinase_LytS_TM"/>
</dbReference>
<keyword evidence="12" id="KW-0902">Two-component regulatory system</keyword>
<evidence type="ECO:0000256" key="6">
    <source>
        <dbReference type="ARBA" id="ARBA00022679"/>
    </source>
</evidence>
<keyword evidence="9 16" id="KW-0418">Kinase</keyword>
<evidence type="ECO:0000256" key="11">
    <source>
        <dbReference type="ARBA" id="ARBA00022989"/>
    </source>
</evidence>
<dbReference type="Pfam" id="PF06580">
    <property type="entry name" value="His_kinase"/>
    <property type="match status" value="1"/>
</dbReference>
<keyword evidence="17" id="KW-1185">Reference proteome</keyword>
<feature type="transmembrane region" description="Helical" evidence="14">
    <location>
        <begin position="87"/>
        <end position="111"/>
    </location>
</feature>
<dbReference type="KEGG" id="lmu:LBLM1_05065"/>
<name>A0A0D4CKQ8_LIMMU</name>
<evidence type="ECO:0000256" key="12">
    <source>
        <dbReference type="ARBA" id="ARBA00023012"/>
    </source>
</evidence>
<feature type="transmembrane region" description="Helical" evidence="14">
    <location>
        <begin position="181"/>
        <end position="208"/>
    </location>
</feature>
<accession>A0A0D4CKQ8</accession>
<dbReference type="Pfam" id="PF02518">
    <property type="entry name" value="HATPase_c"/>
    <property type="match status" value="1"/>
</dbReference>
<dbReference type="SUPFAM" id="SSF55781">
    <property type="entry name" value="GAF domain-like"/>
    <property type="match status" value="1"/>
</dbReference>
<keyword evidence="4" id="KW-1003">Cell membrane</keyword>
<gene>
    <name evidence="16" type="ORF">LBLM1_05065</name>
</gene>
<dbReference type="Pfam" id="PF13185">
    <property type="entry name" value="GAF_2"/>
    <property type="match status" value="1"/>
</dbReference>
<dbReference type="InterPro" id="IPR036890">
    <property type="entry name" value="HATPase_C_sf"/>
</dbReference>
<evidence type="ECO:0000313" key="16">
    <source>
        <dbReference type="EMBL" id="AJT50476.1"/>
    </source>
</evidence>
<dbReference type="RefSeq" id="WP_039945695.1">
    <property type="nucleotide sequence ID" value="NZ_CP011013.1"/>
</dbReference>
<dbReference type="InterPro" id="IPR003594">
    <property type="entry name" value="HATPase_dom"/>
</dbReference>
<comment type="subcellular location">
    <subcellularLocation>
        <location evidence="2">Cell membrane</location>
        <topology evidence="2">Multi-pass membrane protein</topology>
    </subcellularLocation>
</comment>
<feature type="domain" description="Histidine kinase/HSP90-like ATPase" evidence="15">
    <location>
        <begin position="472"/>
        <end position="579"/>
    </location>
</feature>
<dbReference type="EMBL" id="CP011013">
    <property type="protein sequence ID" value="AJT50476.1"/>
    <property type="molecule type" value="Genomic_DNA"/>
</dbReference>
<dbReference type="STRING" id="1130798.LBLM1_05065"/>
<dbReference type="Gene3D" id="1.10.1760.20">
    <property type="match status" value="1"/>
</dbReference>
<dbReference type="GO" id="GO:0000155">
    <property type="term" value="F:phosphorelay sensor kinase activity"/>
    <property type="evidence" value="ECO:0007669"/>
    <property type="project" value="InterPro"/>
</dbReference>
<keyword evidence="11 14" id="KW-1133">Transmembrane helix</keyword>
<feature type="transmembrane region" description="Helical" evidence="14">
    <location>
        <begin position="12"/>
        <end position="29"/>
    </location>
</feature>
<dbReference type="SUPFAM" id="SSF55874">
    <property type="entry name" value="ATPase domain of HSP90 chaperone/DNA topoisomerase II/histidine kinase"/>
    <property type="match status" value="1"/>
</dbReference>
<feature type="transmembrane region" description="Helical" evidence="14">
    <location>
        <begin position="123"/>
        <end position="142"/>
    </location>
</feature>
<dbReference type="InterPro" id="IPR003018">
    <property type="entry name" value="GAF"/>
</dbReference>
<evidence type="ECO:0000256" key="8">
    <source>
        <dbReference type="ARBA" id="ARBA00022741"/>
    </source>
</evidence>
<evidence type="ECO:0000256" key="13">
    <source>
        <dbReference type="ARBA" id="ARBA00023136"/>
    </source>
</evidence>
<dbReference type="AlphaFoldDB" id="A0A0D4CKQ8"/>
<evidence type="ECO:0000256" key="10">
    <source>
        <dbReference type="ARBA" id="ARBA00022840"/>
    </source>
</evidence>
<dbReference type="EC" id="2.7.13.3" evidence="3"/>
<evidence type="ECO:0000259" key="15">
    <source>
        <dbReference type="SMART" id="SM00387"/>
    </source>
</evidence>
<keyword evidence="7 14" id="KW-0812">Transmembrane</keyword>
<keyword evidence="8" id="KW-0547">Nucleotide-binding</keyword>
<evidence type="ECO:0000256" key="1">
    <source>
        <dbReference type="ARBA" id="ARBA00000085"/>
    </source>
</evidence>
<dbReference type="Gene3D" id="3.30.565.10">
    <property type="entry name" value="Histidine kinase-like ATPase, C-terminal domain"/>
    <property type="match status" value="1"/>
</dbReference>